<name>A0A0W0GAW4_MONRR</name>
<dbReference type="Gene3D" id="3.20.20.140">
    <property type="entry name" value="Metal-dependent hydrolases"/>
    <property type="match status" value="1"/>
</dbReference>
<dbReference type="InterPro" id="IPR032466">
    <property type="entry name" value="Metal_Hydrolase"/>
</dbReference>
<dbReference type="SUPFAM" id="SSF51338">
    <property type="entry name" value="Composite domain of metallo-dependent hydrolases"/>
    <property type="match status" value="2"/>
</dbReference>
<dbReference type="SUPFAM" id="SSF51556">
    <property type="entry name" value="Metallo-dependent hydrolases"/>
    <property type="match status" value="1"/>
</dbReference>
<dbReference type="PANTHER" id="PTHR43135">
    <property type="entry name" value="ALPHA-D-RIBOSE 1-METHYLPHOSPHONATE 5-TRIPHOSPHATE DIPHOSPHATASE"/>
    <property type="match status" value="1"/>
</dbReference>
<dbReference type="InterPro" id="IPR051781">
    <property type="entry name" value="Metallo-dep_Hydrolase"/>
</dbReference>
<dbReference type="eggNOG" id="ENOG502QRDE">
    <property type="taxonomic scope" value="Eukaryota"/>
</dbReference>
<evidence type="ECO:0000259" key="1">
    <source>
        <dbReference type="Pfam" id="PF01979"/>
    </source>
</evidence>
<comment type="caution">
    <text evidence="2">The sequence shown here is derived from an EMBL/GenBank/DDBJ whole genome shotgun (WGS) entry which is preliminary data.</text>
</comment>
<evidence type="ECO:0000313" key="2">
    <source>
        <dbReference type="EMBL" id="KTB45699.1"/>
    </source>
</evidence>
<dbReference type="Proteomes" id="UP000054988">
    <property type="component" value="Unassembled WGS sequence"/>
</dbReference>
<dbReference type="CDD" id="cd01299">
    <property type="entry name" value="Met_dep_hydrolase_A"/>
    <property type="match status" value="1"/>
</dbReference>
<dbReference type="GO" id="GO:0016810">
    <property type="term" value="F:hydrolase activity, acting on carbon-nitrogen (but not peptide) bonds"/>
    <property type="evidence" value="ECO:0007669"/>
    <property type="project" value="InterPro"/>
</dbReference>
<proteinExistence type="predicted"/>
<dbReference type="Pfam" id="PF01979">
    <property type="entry name" value="Amidohydro_1"/>
    <property type="match status" value="1"/>
</dbReference>
<dbReference type="AlphaFoldDB" id="A0A0W0GAW4"/>
<dbReference type="InterPro" id="IPR057744">
    <property type="entry name" value="OTAase-like"/>
</dbReference>
<gene>
    <name evidence="2" type="ORF">WG66_1728</name>
</gene>
<dbReference type="InterPro" id="IPR006680">
    <property type="entry name" value="Amidohydro-rel"/>
</dbReference>
<sequence length="430" mass="45768">MSLIAIRSDRLLISAEAELIPDGVVIVRGDRIVASGTWDSLQGRIGSNIPVKNLGDVTLLPGLFDCHVHLFLDPSSGVSSTSSGLPSTEEAVLSLMANNCLKVLDAGVTTVRDLGCPGTHSITIRERIKSKEVMGPRILSANAPITVPGGHAHTWGGVAEGIEGCRAEAQKRVDEGVDVIKVMSTGGFMTAGSHPAKARYTVEELRAIKEVAHAHGIPVTTHATGTEGIDRAVDAGFDCIEHCAWSIEGGTKYNDAIAKKIVERNVAVCPTMNTACLEKDYFCPWDAREHVIGNLSRLRESGVKMIVGTDNGIGLCHFERYADGLSALVDAGYTLREIISSATSIAAEVCGLAHETGKLLPNMAADLAAFAGNPLEDVQAFYKPRFVMARGREHRNLRPIPPPADNSAMAAYIQRTLRAGAGLPTSSHEH</sequence>
<organism evidence="2 3">
    <name type="scientific">Moniliophthora roreri</name>
    <name type="common">Frosty pod rot fungus</name>
    <name type="synonym">Monilia roreri</name>
    <dbReference type="NCBI Taxonomy" id="221103"/>
    <lineage>
        <taxon>Eukaryota</taxon>
        <taxon>Fungi</taxon>
        <taxon>Dikarya</taxon>
        <taxon>Basidiomycota</taxon>
        <taxon>Agaricomycotina</taxon>
        <taxon>Agaricomycetes</taxon>
        <taxon>Agaricomycetidae</taxon>
        <taxon>Agaricales</taxon>
        <taxon>Marasmiineae</taxon>
        <taxon>Marasmiaceae</taxon>
        <taxon>Moniliophthora</taxon>
    </lineage>
</organism>
<feature type="domain" description="Amidohydrolase-related" evidence="1">
    <location>
        <begin position="58"/>
        <end position="389"/>
    </location>
</feature>
<accession>A0A0W0GAW4</accession>
<dbReference type="EMBL" id="LATX01000639">
    <property type="protein sequence ID" value="KTB45699.1"/>
    <property type="molecule type" value="Genomic_DNA"/>
</dbReference>
<evidence type="ECO:0000313" key="3">
    <source>
        <dbReference type="Proteomes" id="UP000054988"/>
    </source>
</evidence>
<dbReference type="PANTHER" id="PTHR43135:SF3">
    <property type="entry name" value="ALPHA-D-RIBOSE 1-METHYLPHOSPHONATE 5-TRIPHOSPHATE DIPHOSPHATASE"/>
    <property type="match status" value="1"/>
</dbReference>
<reference evidence="2 3" key="1">
    <citation type="submission" date="2015-12" db="EMBL/GenBank/DDBJ databases">
        <title>Draft genome sequence of Moniliophthora roreri, the causal agent of frosty pod rot of cacao.</title>
        <authorList>
            <person name="Aime M.C."/>
            <person name="Diaz-Valderrama J.R."/>
            <person name="Kijpornyongpan T."/>
            <person name="Phillips-Mora W."/>
        </authorList>
    </citation>
    <scope>NUCLEOTIDE SEQUENCE [LARGE SCALE GENOMIC DNA]</scope>
    <source>
        <strain evidence="2 3">MCA 2952</strain>
    </source>
</reference>
<dbReference type="Gene3D" id="2.30.40.10">
    <property type="entry name" value="Urease, subunit C, domain 1"/>
    <property type="match status" value="1"/>
</dbReference>
<protein>
    <recommendedName>
        <fullName evidence="1">Amidohydrolase-related domain-containing protein</fullName>
    </recommendedName>
</protein>
<dbReference type="InterPro" id="IPR011059">
    <property type="entry name" value="Metal-dep_hydrolase_composite"/>
</dbReference>